<organism evidence="1">
    <name type="scientific">Amphimedon queenslandica</name>
    <name type="common">Sponge</name>
    <dbReference type="NCBI Taxonomy" id="400682"/>
    <lineage>
        <taxon>Eukaryota</taxon>
        <taxon>Metazoa</taxon>
        <taxon>Porifera</taxon>
        <taxon>Demospongiae</taxon>
        <taxon>Heteroscleromorpha</taxon>
        <taxon>Haplosclerida</taxon>
        <taxon>Niphatidae</taxon>
        <taxon>Amphimedon</taxon>
    </lineage>
</organism>
<dbReference type="STRING" id="400682.A0A1X7U6N9"/>
<dbReference type="eggNOG" id="KOG0017">
    <property type="taxonomic scope" value="Eukaryota"/>
</dbReference>
<dbReference type="EnsemblMetazoa" id="Aqu2.1.23116_001">
    <property type="protein sequence ID" value="Aqu2.1.23116_001"/>
    <property type="gene ID" value="Aqu2.1.23116"/>
</dbReference>
<proteinExistence type="predicted"/>
<dbReference type="OMA" id="LERMEPM"/>
<dbReference type="AlphaFoldDB" id="A0A1X7U6N9"/>
<evidence type="ECO:0008006" key="2">
    <source>
        <dbReference type="Google" id="ProtNLM"/>
    </source>
</evidence>
<sequence length="148" mass="17072">MSSQMMENTYDNRHSTFGIVFTQSIGVVSWYSKKQPVVALSTAEAEYISLSAATQETIWHKRLLKNLSCSTTKDPTIITEDNRGAIAIAKNPVYHSQTKHVDIKYHYIREAIQDKAIQLEYFPTKEMLADILTKQLAREKFEKLRKKM</sequence>
<dbReference type="PANTHER" id="PTHR11439:SF483">
    <property type="entry name" value="PEPTIDE SYNTHASE GLIP-LIKE, PUTATIVE (AFU_ORTHOLOGUE AFUA_3G12920)-RELATED"/>
    <property type="match status" value="1"/>
</dbReference>
<reference evidence="1" key="1">
    <citation type="submission" date="2017-05" db="UniProtKB">
        <authorList>
            <consortium name="EnsemblMetazoa"/>
        </authorList>
    </citation>
    <scope>IDENTIFICATION</scope>
</reference>
<dbReference type="InParanoid" id="A0A1X7U6N9"/>
<dbReference type="PANTHER" id="PTHR11439">
    <property type="entry name" value="GAG-POL-RELATED RETROTRANSPOSON"/>
    <property type="match status" value="1"/>
</dbReference>
<accession>A0A1X7U6N9</accession>
<protein>
    <recommendedName>
        <fullName evidence="2">Reverse transcriptase Ty1/copia-type domain-containing protein</fullName>
    </recommendedName>
</protein>
<name>A0A1X7U6N9_AMPQE</name>
<dbReference type="CDD" id="cd09272">
    <property type="entry name" value="RNase_HI_RT_Ty1"/>
    <property type="match status" value="1"/>
</dbReference>
<evidence type="ECO:0000313" key="1">
    <source>
        <dbReference type="EnsemblMetazoa" id="Aqu2.1.23116_001"/>
    </source>
</evidence>